<keyword evidence="3" id="KW-1185">Reference proteome</keyword>
<dbReference type="OrthoDB" id="2994945at2759"/>
<dbReference type="AlphaFoldDB" id="A0A9P5ZGI7"/>
<organism evidence="2 3">
    <name type="scientific">Pleurotus eryngii</name>
    <name type="common">Boletus of the steppes</name>
    <dbReference type="NCBI Taxonomy" id="5323"/>
    <lineage>
        <taxon>Eukaryota</taxon>
        <taxon>Fungi</taxon>
        <taxon>Dikarya</taxon>
        <taxon>Basidiomycota</taxon>
        <taxon>Agaricomycotina</taxon>
        <taxon>Agaricomycetes</taxon>
        <taxon>Agaricomycetidae</taxon>
        <taxon>Agaricales</taxon>
        <taxon>Pleurotineae</taxon>
        <taxon>Pleurotaceae</taxon>
        <taxon>Pleurotus</taxon>
    </lineage>
</organism>
<evidence type="ECO:0000313" key="2">
    <source>
        <dbReference type="EMBL" id="KAF9487827.1"/>
    </source>
</evidence>
<keyword evidence="1" id="KW-1133">Transmembrane helix</keyword>
<comment type="caution">
    <text evidence="2">The sequence shown here is derived from an EMBL/GenBank/DDBJ whole genome shotgun (WGS) entry which is preliminary data.</text>
</comment>
<accession>A0A9P5ZGI7</accession>
<name>A0A9P5ZGI7_PLEER</name>
<proteinExistence type="predicted"/>
<gene>
    <name evidence="2" type="ORF">BDN71DRAFT_1485239</name>
</gene>
<dbReference type="Proteomes" id="UP000807025">
    <property type="component" value="Unassembled WGS sequence"/>
</dbReference>
<sequence>MFRKISSDVKIAAINLYERALLPLEDILDCCEFSQCTFFHILHLWRTTGSVEKPPHRLHGRRKLLAPDDVEYLLWLVQHRSDWFLDELVNLLNENRFISVHFLTICHELSCAGYSLKKLKKIAAKCNKNKCAAFVYHMSQYTPDQLSFIDETSKDDWIPATVVKGSMTVKTFYEFLQDNVVRASSFLLICILTALASSLLSVPWSIECSRYGQLPDPSFSRHL</sequence>
<evidence type="ECO:0000313" key="3">
    <source>
        <dbReference type="Proteomes" id="UP000807025"/>
    </source>
</evidence>
<feature type="transmembrane region" description="Helical" evidence="1">
    <location>
        <begin position="186"/>
        <end position="206"/>
    </location>
</feature>
<dbReference type="SUPFAM" id="SSF46689">
    <property type="entry name" value="Homeodomain-like"/>
    <property type="match status" value="1"/>
</dbReference>
<keyword evidence="1" id="KW-0472">Membrane</keyword>
<dbReference type="EMBL" id="MU154747">
    <property type="protein sequence ID" value="KAF9487827.1"/>
    <property type="molecule type" value="Genomic_DNA"/>
</dbReference>
<keyword evidence="1" id="KW-0812">Transmembrane</keyword>
<evidence type="ECO:0000256" key="1">
    <source>
        <dbReference type="SAM" id="Phobius"/>
    </source>
</evidence>
<protein>
    <submittedName>
        <fullName evidence="2">Uncharacterized protein</fullName>
    </submittedName>
</protein>
<reference evidence="2" key="1">
    <citation type="submission" date="2020-11" db="EMBL/GenBank/DDBJ databases">
        <authorList>
            <consortium name="DOE Joint Genome Institute"/>
            <person name="Ahrendt S."/>
            <person name="Riley R."/>
            <person name="Andreopoulos W."/>
            <person name="Labutti K."/>
            <person name="Pangilinan J."/>
            <person name="Ruiz-Duenas F.J."/>
            <person name="Barrasa J.M."/>
            <person name="Sanchez-Garcia M."/>
            <person name="Camarero S."/>
            <person name="Miyauchi S."/>
            <person name="Serrano A."/>
            <person name="Linde D."/>
            <person name="Babiker R."/>
            <person name="Drula E."/>
            <person name="Ayuso-Fernandez I."/>
            <person name="Pacheco R."/>
            <person name="Padilla G."/>
            <person name="Ferreira P."/>
            <person name="Barriuso J."/>
            <person name="Kellner H."/>
            <person name="Castanera R."/>
            <person name="Alfaro M."/>
            <person name="Ramirez L."/>
            <person name="Pisabarro A.G."/>
            <person name="Kuo A."/>
            <person name="Tritt A."/>
            <person name="Lipzen A."/>
            <person name="He G."/>
            <person name="Yan M."/>
            <person name="Ng V."/>
            <person name="Cullen D."/>
            <person name="Martin F."/>
            <person name="Rosso M.-N."/>
            <person name="Henrissat B."/>
            <person name="Hibbett D."/>
            <person name="Martinez A.T."/>
            <person name="Grigoriev I.V."/>
        </authorList>
    </citation>
    <scope>NUCLEOTIDE SEQUENCE</scope>
    <source>
        <strain evidence="2">ATCC 90797</strain>
    </source>
</reference>
<dbReference type="InterPro" id="IPR009057">
    <property type="entry name" value="Homeodomain-like_sf"/>
</dbReference>